<dbReference type="OrthoDB" id="10252281at2759"/>
<dbReference type="SUPFAM" id="SSF56235">
    <property type="entry name" value="N-terminal nucleophile aminohydrolases (Ntn hydrolases)"/>
    <property type="match status" value="1"/>
</dbReference>
<dbReference type="SUPFAM" id="SSF52402">
    <property type="entry name" value="Adenine nucleotide alpha hydrolases-like"/>
    <property type="match status" value="1"/>
</dbReference>
<comment type="caution">
    <text evidence="5">The sequence shown here is derived from an EMBL/GenBank/DDBJ whole genome shotgun (WGS) entry which is preliminary data.</text>
</comment>
<sequence length="558" mass="61313">MCGIHAVISVNGTASPDLGGALKQSLQNRGPDHLGQACRTLQATAAGNTESQALHLTFTSTVLALRGDHIAQQPLLGPSADGSVLCWNGEAWRFDGQPVSGNDGEALCSRLSQPHPDTPRQDHVLGIFRSIQGPFAVVYYDDIDRRVYYGRDRLGRRSLLVHRADDGSAISFSSVAGQPVTGWTEVPADGLYSLNLDACTGTLVDYTRLVERHMWLDEEPEMNMVSNVGLFNATAEKPDGNDCQLQAQEEGSIVDDLESQLMSSLKLRVVDVPEPPRAHAAADRDVRVAILFSGGLDCTVLARLAHELVPTSQGLDLINVAFENPRLVAQYLKQPEEARKMDFYETCPDRITARKAFAELKQSCPGRSWRLITVNIPFEETMAHKPTVVSLIHPHDTEMDLSIAIALYFAARGTGHAYTASHVWQPSMPLTTTPARVLLSGLGADELFGGYARHDIAYKRAGYEGLVEELRLDVGRIGQRNLGRDDRAMSHWGKEVRFPFLDEELVRFAIGLPVWAKCDFGIAEHETGIEPAKRILRLLADRKGLPIAAREKKRAVSS</sequence>
<dbReference type="PANTHER" id="PTHR45937:SF1">
    <property type="entry name" value="ASPARAGINE SYNTHETASE DOMAIN-CONTAINING PROTEIN 1"/>
    <property type="match status" value="1"/>
</dbReference>
<dbReference type="InterPro" id="IPR029055">
    <property type="entry name" value="Ntn_hydrolases_N"/>
</dbReference>
<keyword evidence="6" id="KW-1185">Reference proteome</keyword>
<organism evidence="5 6">
    <name type="scientific">Microdochium trichocladiopsis</name>
    <dbReference type="NCBI Taxonomy" id="1682393"/>
    <lineage>
        <taxon>Eukaryota</taxon>
        <taxon>Fungi</taxon>
        <taxon>Dikarya</taxon>
        <taxon>Ascomycota</taxon>
        <taxon>Pezizomycotina</taxon>
        <taxon>Sordariomycetes</taxon>
        <taxon>Xylariomycetidae</taxon>
        <taxon>Xylariales</taxon>
        <taxon>Microdochiaceae</taxon>
        <taxon>Microdochium</taxon>
    </lineage>
</organism>
<dbReference type="GO" id="GO:0006529">
    <property type="term" value="P:asparagine biosynthetic process"/>
    <property type="evidence" value="ECO:0007669"/>
    <property type="project" value="UniProtKB-KW"/>
</dbReference>
<evidence type="ECO:0000256" key="1">
    <source>
        <dbReference type="ARBA" id="ARBA00022605"/>
    </source>
</evidence>
<dbReference type="CDD" id="cd03766">
    <property type="entry name" value="Gn_AT_II_novel"/>
    <property type="match status" value="1"/>
</dbReference>
<keyword evidence="3" id="KW-0315">Glutamine amidotransferase</keyword>
<evidence type="ECO:0000256" key="3">
    <source>
        <dbReference type="ARBA" id="ARBA00022962"/>
    </source>
</evidence>
<name>A0A9P8YGA9_9PEZI</name>
<dbReference type="InterPro" id="IPR051857">
    <property type="entry name" value="Asn_synthetase_domain"/>
</dbReference>
<keyword evidence="1" id="KW-0028">Amino-acid biosynthesis</keyword>
<dbReference type="Gene3D" id="3.40.50.620">
    <property type="entry name" value="HUPs"/>
    <property type="match status" value="1"/>
</dbReference>
<dbReference type="CDD" id="cd01991">
    <property type="entry name" value="Asn_synthase_B_C"/>
    <property type="match status" value="1"/>
</dbReference>
<proteinExistence type="predicted"/>
<evidence type="ECO:0000256" key="2">
    <source>
        <dbReference type="ARBA" id="ARBA00022888"/>
    </source>
</evidence>
<dbReference type="Proteomes" id="UP000756346">
    <property type="component" value="Unassembled WGS sequence"/>
</dbReference>
<dbReference type="PANTHER" id="PTHR45937">
    <property type="entry name" value="ASPARAGINE SYNTHETASE DOMAIN-CONTAINING PROTEIN 1"/>
    <property type="match status" value="1"/>
</dbReference>
<gene>
    <name evidence="5" type="ORF">B0I36DRAFT_343605</name>
</gene>
<feature type="domain" description="Glutamine amidotransferase type-2" evidence="4">
    <location>
        <begin position="2"/>
        <end position="197"/>
    </location>
</feature>
<dbReference type="GeneID" id="70185723"/>
<evidence type="ECO:0000313" key="5">
    <source>
        <dbReference type="EMBL" id="KAH7039755.1"/>
    </source>
</evidence>
<evidence type="ECO:0000313" key="6">
    <source>
        <dbReference type="Proteomes" id="UP000756346"/>
    </source>
</evidence>
<evidence type="ECO:0000259" key="4">
    <source>
        <dbReference type="PROSITE" id="PS51278"/>
    </source>
</evidence>
<dbReference type="EMBL" id="JAGTJQ010000001">
    <property type="protein sequence ID" value="KAH7039755.1"/>
    <property type="molecule type" value="Genomic_DNA"/>
</dbReference>
<dbReference type="InterPro" id="IPR017932">
    <property type="entry name" value="GATase_2_dom"/>
</dbReference>
<dbReference type="Gene3D" id="3.60.20.10">
    <property type="entry name" value="Glutamine Phosphoribosylpyrophosphate, subunit 1, domain 1"/>
    <property type="match status" value="1"/>
</dbReference>
<protein>
    <submittedName>
        <fullName evidence="5">Asparagine synthase</fullName>
    </submittedName>
</protein>
<dbReference type="InterPro" id="IPR014729">
    <property type="entry name" value="Rossmann-like_a/b/a_fold"/>
</dbReference>
<dbReference type="Pfam" id="PF13537">
    <property type="entry name" value="GATase_7"/>
    <property type="match status" value="1"/>
</dbReference>
<dbReference type="PROSITE" id="PS51278">
    <property type="entry name" value="GATASE_TYPE_2"/>
    <property type="match status" value="1"/>
</dbReference>
<reference evidence="5" key="1">
    <citation type="journal article" date="2021" name="Nat. Commun.">
        <title>Genetic determinants of endophytism in the Arabidopsis root mycobiome.</title>
        <authorList>
            <person name="Mesny F."/>
            <person name="Miyauchi S."/>
            <person name="Thiergart T."/>
            <person name="Pickel B."/>
            <person name="Atanasova L."/>
            <person name="Karlsson M."/>
            <person name="Huettel B."/>
            <person name="Barry K.W."/>
            <person name="Haridas S."/>
            <person name="Chen C."/>
            <person name="Bauer D."/>
            <person name="Andreopoulos W."/>
            <person name="Pangilinan J."/>
            <person name="LaButti K."/>
            <person name="Riley R."/>
            <person name="Lipzen A."/>
            <person name="Clum A."/>
            <person name="Drula E."/>
            <person name="Henrissat B."/>
            <person name="Kohler A."/>
            <person name="Grigoriev I.V."/>
            <person name="Martin F.M."/>
            <person name="Hacquard S."/>
        </authorList>
    </citation>
    <scope>NUCLEOTIDE SEQUENCE</scope>
    <source>
        <strain evidence="5">MPI-CAGE-CH-0230</strain>
    </source>
</reference>
<dbReference type="RefSeq" id="XP_046017810.1">
    <property type="nucleotide sequence ID" value="XM_046156177.1"/>
</dbReference>
<accession>A0A9P8YGA9</accession>
<dbReference type="InterPro" id="IPR001962">
    <property type="entry name" value="Asn_synthase"/>
</dbReference>
<dbReference type="AlphaFoldDB" id="A0A9P8YGA9"/>
<dbReference type="Pfam" id="PF00733">
    <property type="entry name" value="Asn_synthase"/>
    <property type="match status" value="2"/>
</dbReference>
<dbReference type="GO" id="GO:0004066">
    <property type="term" value="F:asparagine synthase (glutamine-hydrolyzing) activity"/>
    <property type="evidence" value="ECO:0007669"/>
    <property type="project" value="InterPro"/>
</dbReference>
<keyword evidence="2" id="KW-0061">Asparagine biosynthesis</keyword>